<gene>
    <name evidence="4" type="ORF">ASZ90_019435</name>
</gene>
<feature type="domain" description="Beta-Casp" evidence="3">
    <location>
        <begin position="253"/>
        <end position="380"/>
    </location>
</feature>
<evidence type="ECO:0000259" key="2">
    <source>
        <dbReference type="SMART" id="SM00849"/>
    </source>
</evidence>
<dbReference type="SMART" id="SM00849">
    <property type="entry name" value="Lactamase_B"/>
    <property type="match status" value="1"/>
</dbReference>
<dbReference type="Pfam" id="PF10996">
    <property type="entry name" value="Beta-Casp"/>
    <property type="match status" value="1"/>
</dbReference>
<evidence type="ECO:0000313" key="4">
    <source>
        <dbReference type="EMBL" id="KUG03170.1"/>
    </source>
</evidence>
<comment type="caution">
    <text evidence="4">The sequence shown here is derived from an EMBL/GenBank/DDBJ whole genome shotgun (WGS) entry which is preliminary data.</text>
</comment>
<dbReference type="GO" id="GO:0016787">
    <property type="term" value="F:hydrolase activity"/>
    <property type="evidence" value="ECO:0007669"/>
    <property type="project" value="UniProtKB-KW"/>
</dbReference>
<dbReference type="SMART" id="SM01027">
    <property type="entry name" value="Beta-Casp"/>
    <property type="match status" value="1"/>
</dbReference>
<evidence type="ECO:0000256" key="1">
    <source>
        <dbReference type="ARBA" id="ARBA00022801"/>
    </source>
</evidence>
<name>A0A0W8E3H9_9ZZZZ</name>
<proteinExistence type="predicted"/>
<evidence type="ECO:0000259" key="3">
    <source>
        <dbReference type="SMART" id="SM01027"/>
    </source>
</evidence>
<dbReference type="InterPro" id="IPR036866">
    <property type="entry name" value="RibonucZ/Hydroxyglut_hydro"/>
</dbReference>
<dbReference type="Gene3D" id="3.40.50.10890">
    <property type="match status" value="1"/>
</dbReference>
<keyword evidence="1" id="KW-0378">Hydrolase</keyword>
<dbReference type="Pfam" id="PF00753">
    <property type="entry name" value="Lactamase_B"/>
    <property type="match status" value="1"/>
</dbReference>
<dbReference type="EMBL" id="LNQE01001891">
    <property type="protein sequence ID" value="KUG03170.1"/>
    <property type="molecule type" value="Genomic_DNA"/>
</dbReference>
<dbReference type="InterPro" id="IPR022712">
    <property type="entry name" value="Beta_Casp"/>
</dbReference>
<dbReference type="GO" id="GO:0004521">
    <property type="term" value="F:RNA endonuclease activity"/>
    <property type="evidence" value="ECO:0007669"/>
    <property type="project" value="TreeGrafter"/>
</dbReference>
<dbReference type="InterPro" id="IPR050698">
    <property type="entry name" value="MBL"/>
</dbReference>
<protein>
    <submittedName>
        <fullName evidence="4">Metallo-beta-lactamase family protein, rna-specific</fullName>
    </submittedName>
</protein>
<dbReference type="Pfam" id="PF07521">
    <property type="entry name" value="RMMBL"/>
    <property type="match status" value="1"/>
</dbReference>
<dbReference type="CDD" id="cd16295">
    <property type="entry name" value="TTHA0252-CPSF-like_MBL-fold"/>
    <property type="match status" value="1"/>
</dbReference>
<dbReference type="AlphaFoldDB" id="A0A0W8E3H9"/>
<accession>A0A0W8E3H9</accession>
<organism evidence="4">
    <name type="scientific">hydrocarbon metagenome</name>
    <dbReference type="NCBI Taxonomy" id="938273"/>
    <lineage>
        <taxon>unclassified sequences</taxon>
        <taxon>metagenomes</taxon>
        <taxon>ecological metagenomes</taxon>
    </lineage>
</organism>
<dbReference type="PANTHER" id="PTHR11203">
    <property type="entry name" value="CLEAVAGE AND POLYADENYLATION SPECIFICITY FACTOR FAMILY MEMBER"/>
    <property type="match status" value="1"/>
</dbReference>
<feature type="domain" description="Metallo-beta-lactamase" evidence="2">
    <location>
        <begin position="13"/>
        <end position="248"/>
    </location>
</feature>
<dbReference type="PANTHER" id="PTHR11203:SF37">
    <property type="entry name" value="INTEGRATOR COMPLEX SUBUNIT 11"/>
    <property type="match status" value="1"/>
</dbReference>
<dbReference type="SUPFAM" id="SSF56281">
    <property type="entry name" value="Metallo-hydrolase/oxidoreductase"/>
    <property type="match status" value="1"/>
</dbReference>
<dbReference type="InterPro" id="IPR011108">
    <property type="entry name" value="RMMBL"/>
</dbReference>
<reference evidence="4" key="1">
    <citation type="journal article" date="2015" name="Proc. Natl. Acad. Sci. U.S.A.">
        <title>Networks of energetic and metabolic interactions define dynamics in microbial communities.</title>
        <authorList>
            <person name="Embree M."/>
            <person name="Liu J.K."/>
            <person name="Al-Bassam M.M."/>
            <person name="Zengler K."/>
        </authorList>
    </citation>
    <scope>NUCLEOTIDE SEQUENCE</scope>
</reference>
<sequence length="527" mass="59870">MKLRFLGAARTVTGSFFLIETETSRFAVDCGLFQGPRVLQERNCRDFVVEPESIDFVILTHAHIDHIGLVPKLCKHGFKGKIYCSHATEDLAGVLLPDSGHIQEFEVERKNRKNKRAGKPLLEPIYSANDAIECLDQFRSINMDEIIELAPGVKVRLRNAGHILGACIVELWVEEKGERLKLVFSGDLGTMDQPIIKNPTIIENADYIIIESTYGSRLHPPTESRKEELKKVIERAMSKGGNLIIPAFAVERTQDLLYDLNELSSEGKLDPNIEIYIDSPLAIAATRIFQKHVDLYDDEARKILEDHHSHPLMLQQLKFSHTHQESMALNCKLGNMIVISASGMCEAGRIKHHLKNNIWRPEATVLFVGYQAQGTLGRKILDGEKLVTIYGEKVAVKAEIVNIETYSAHADQDGLLDWLRHFKSDVKGIFLVHGEEESQDALAAAVKAEFDIPVYIPEMLDEFILEEMEQAPKLQYIMEKRKDQASRAEKAYLDLCLKLHDMYRDNMKDSNYRQIIRAVEKIEETLK</sequence>
<dbReference type="InterPro" id="IPR001279">
    <property type="entry name" value="Metallo-B-lactamas"/>
</dbReference>
<dbReference type="Gene3D" id="3.60.15.10">
    <property type="entry name" value="Ribonuclease Z/Hydroxyacylglutathione hydrolase-like"/>
    <property type="match status" value="1"/>
</dbReference>